<accession>A0A8E0WM27</accession>
<dbReference type="Proteomes" id="UP000027161">
    <property type="component" value="Unassembled WGS sequence"/>
</dbReference>
<comment type="caution">
    <text evidence="1">The sequence shown here is derived from an EMBL/GenBank/DDBJ whole genome shotgun (WGS) entry which is preliminary data.</text>
</comment>
<name>A0A8E0WM27_9RICK</name>
<dbReference type="EMBL" id="JFKF01000111">
    <property type="protein sequence ID" value="KDO02772.1"/>
    <property type="molecule type" value="Genomic_DNA"/>
</dbReference>
<reference evidence="1 2" key="1">
    <citation type="submission" date="2014-02" db="EMBL/GenBank/DDBJ databases">
        <title>Draft genome sequence of Rickettsia buchneri sp. nov. ISO7T.</title>
        <authorList>
            <person name="Felsheim R.F."/>
            <person name="Kurtti T.J."/>
            <person name="Munderloh U.G."/>
        </authorList>
    </citation>
    <scope>NUCLEOTIDE SEQUENCE [LARGE SCALE GENOMIC DNA]</scope>
    <source>
        <strain evidence="1 2">ISO7</strain>
    </source>
</reference>
<evidence type="ECO:0000313" key="1">
    <source>
        <dbReference type="EMBL" id="KDO02772.1"/>
    </source>
</evidence>
<organism evidence="1 2">
    <name type="scientific">Rickettsia tamurae subsp. buchneri</name>
    <dbReference type="NCBI Taxonomy" id="1462938"/>
    <lineage>
        <taxon>Bacteria</taxon>
        <taxon>Pseudomonadati</taxon>
        <taxon>Pseudomonadota</taxon>
        <taxon>Alphaproteobacteria</taxon>
        <taxon>Rickettsiales</taxon>
        <taxon>Rickettsiaceae</taxon>
        <taxon>Rickettsieae</taxon>
        <taxon>Rickettsia</taxon>
        <taxon>spotted fever group</taxon>
    </lineage>
</organism>
<sequence length="49" mass="5267">MKLILTGIFTVDIQENCIKGLTIVLPGSFCSKAKSAEVSSTTLLLMTCF</sequence>
<keyword evidence="2" id="KW-1185">Reference proteome</keyword>
<proteinExistence type="predicted"/>
<evidence type="ECO:0000313" key="2">
    <source>
        <dbReference type="Proteomes" id="UP000027161"/>
    </source>
</evidence>
<protein>
    <submittedName>
        <fullName evidence="1">Uncharacterized protein</fullName>
    </submittedName>
</protein>
<gene>
    <name evidence="1" type="ORF">REISMN_05185</name>
</gene>
<dbReference type="AlphaFoldDB" id="A0A8E0WM27"/>